<proteinExistence type="predicted"/>
<protein>
    <submittedName>
        <fullName evidence="1">Uncharacterized protein</fullName>
    </submittedName>
</protein>
<name>A0A099ZCN8_TINGU</name>
<gene>
    <name evidence="1" type="ORF">N309_03863</name>
</gene>
<feature type="non-terminal residue" evidence="1">
    <location>
        <position position="1"/>
    </location>
</feature>
<keyword evidence="2" id="KW-1185">Reference proteome</keyword>
<dbReference type="EMBL" id="KL892079">
    <property type="protein sequence ID" value="KGL79472.1"/>
    <property type="molecule type" value="Genomic_DNA"/>
</dbReference>
<dbReference type="AlphaFoldDB" id="A0A099ZCN8"/>
<reference evidence="1 2" key="1">
    <citation type="submission" date="2014-06" db="EMBL/GenBank/DDBJ databases">
        <title>Genome evolution of avian class.</title>
        <authorList>
            <person name="Zhang G."/>
            <person name="Li C."/>
        </authorList>
    </citation>
    <scope>NUCLEOTIDE SEQUENCE [LARGE SCALE GENOMIC DNA]</scope>
    <source>
        <strain evidence="1">BGI_N309</strain>
    </source>
</reference>
<dbReference type="Proteomes" id="UP000053641">
    <property type="component" value="Unassembled WGS sequence"/>
</dbReference>
<accession>A0A099ZCN8</accession>
<evidence type="ECO:0000313" key="1">
    <source>
        <dbReference type="EMBL" id="KGL79472.1"/>
    </source>
</evidence>
<sequence length="44" mass="4640">LGHLLGDAGVGALYLFICRARVAELVAGIGVVQVAPHSRHVCWD</sequence>
<organism evidence="1 2">
    <name type="scientific">Tinamus guttatus</name>
    <name type="common">White-throated tinamou</name>
    <dbReference type="NCBI Taxonomy" id="94827"/>
    <lineage>
        <taxon>Eukaryota</taxon>
        <taxon>Metazoa</taxon>
        <taxon>Chordata</taxon>
        <taxon>Craniata</taxon>
        <taxon>Vertebrata</taxon>
        <taxon>Euteleostomi</taxon>
        <taxon>Archelosauria</taxon>
        <taxon>Archosauria</taxon>
        <taxon>Dinosauria</taxon>
        <taxon>Saurischia</taxon>
        <taxon>Theropoda</taxon>
        <taxon>Coelurosauria</taxon>
        <taxon>Aves</taxon>
        <taxon>Palaeognathae</taxon>
        <taxon>Tinamiformes</taxon>
        <taxon>Tinamidae</taxon>
        <taxon>Tinamus</taxon>
    </lineage>
</organism>
<evidence type="ECO:0000313" key="2">
    <source>
        <dbReference type="Proteomes" id="UP000053641"/>
    </source>
</evidence>
<feature type="non-terminal residue" evidence="1">
    <location>
        <position position="44"/>
    </location>
</feature>